<accession>A0A6N2KPQ1</accession>
<feature type="region of interest" description="Disordered" evidence="1">
    <location>
        <begin position="76"/>
        <end position="96"/>
    </location>
</feature>
<dbReference type="EMBL" id="CAADRP010000562">
    <property type="protein sequence ID" value="VFU30054.1"/>
    <property type="molecule type" value="Genomic_DNA"/>
</dbReference>
<evidence type="ECO:0000256" key="1">
    <source>
        <dbReference type="SAM" id="MobiDB-lite"/>
    </source>
</evidence>
<name>A0A6N2KPQ1_SALVM</name>
<proteinExistence type="predicted"/>
<organism evidence="2">
    <name type="scientific">Salix viminalis</name>
    <name type="common">Common osier</name>
    <name type="synonym">Basket willow</name>
    <dbReference type="NCBI Taxonomy" id="40686"/>
    <lineage>
        <taxon>Eukaryota</taxon>
        <taxon>Viridiplantae</taxon>
        <taxon>Streptophyta</taxon>
        <taxon>Embryophyta</taxon>
        <taxon>Tracheophyta</taxon>
        <taxon>Spermatophyta</taxon>
        <taxon>Magnoliopsida</taxon>
        <taxon>eudicotyledons</taxon>
        <taxon>Gunneridae</taxon>
        <taxon>Pentapetalae</taxon>
        <taxon>rosids</taxon>
        <taxon>fabids</taxon>
        <taxon>Malpighiales</taxon>
        <taxon>Salicaceae</taxon>
        <taxon>Saliceae</taxon>
        <taxon>Salix</taxon>
    </lineage>
</organism>
<reference evidence="2" key="1">
    <citation type="submission" date="2019-03" db="EMBL/GenBank/DDBJ databases">
        <authorList>
            <person name="Mank J."/>
            <person name="Almeida P."/>
        </authorList>
    </citation>
    <scope>NUCLEOTIDE SEQUENCE</scope>
    <source>
        <strain evidence="2">78183</strain>
    </source>
</reference>
<dbReference type="AlphaFoldDB" id="A0A6N2KPQ1"/>
<sequence length="473" mass="52107">MEVYGFCGQLALKRLNLLLDYLMARTSFTEGVHLTEVMDGSGTHCLCPWFPVLLAPLAHQCRKSSCYRSWNQRQVGTTPLPSPETGPALEDARGDSGVALVPSPMPQFPLRRESQGIGKSIVYASPVHESGPFPIQLQLPDALLASFQDEKDFSTFIGLAGLFIYQSKTGEISDQVKPKVNRASEPILLHLFHELEGLVRPTNGIRFESDSRSIHIRTAHLTVLSGDSLNDSNLTRHRVSAAFPKPTPSLASKPEEGQQLTETSPLAGKSRDPLSPWLFKSAVKSQGSTLDRRWKLPSWSTVGAEGISGGAVKCEEIGDSGAHRMESPRALLHFTSDVGLPFPSDPATSTYSTGTLLLANRTLTNLAPPKRFIERAHTKKKFDLKYLLVASKEARASESRHAWGYAYDPMKTFWAFSDVYYCYDERYGSVAVNVVNGNHVNFFGPTLASSVSRLHHGGIKLYQCYPSRQLSAL</sequence>
<feature type="region of interest" description="Disordered" evidence="1">
    <location>
        <begin position="242"/>
        <end position="272"/>
    </location>
</feature>
<gene>
    <name evidence="2" type="ORF">SVIM_LOCUS112863</name>
</gene>
<protein>
    <submittedName>
        <fullName evidence="2">Uncharacterized protein</fullName>
    </submittedName>
</protein>
<evidence type="ECO:0000313" key="2">
    <source>
        <dbReference type="EMBL" id="VFU30054.1"/>
    </source>
</evidence>